<evidence type="ECO:0000256" key="2">
    <source>
        <dbReference type="SAM" id="MobiDB-lite"/>
    </source>
</evidence>
<dbReference type="Gene3D" id="3.40.630.40">
    <property type="entry name" value="Zn-dependent exopeptidases"/>
    <property type="match status" value="1"/>
</dbReference>
<dbReference type="InterPro" id="IPR050695">
    <property type="entry name" value="N-acetylmuramoyl_amidase_3"/>
</dbReference>
<feature type="compositionally biased region" description="Basic and acidic residues" evidence="2">
    <location>
        <begin position="28"/>
        <end position="40"/>
    </location>
</feature>
<feature type="compositionally biased region" description="Low complexity" evidence="2">
    <location>
        <begin position="1"/>
        <end position="16"/>
    </location>
</feature>
<protein>
    <submittedName>
        <fullName evidence="4">N-acetylmuramoyl-L-alanine amidase</fullName>
        <ecNumber evidence="4">3.5.1.28</ecNumber>
    </submittedName>
</protein>
<comment type="caution">
    <text evidence="4">The sequence shown here is derived from an EMBL/GenBank/DDBJ whole genome shotgun (WGS) entry which is preliminary data.</text>
</comment>
<gene>
    <name evidence="4" type="ORF">IAA04_03655</name>
</gene>
<keyword evidence="1 4" id="KW-0378">Hydrolase</keyword>
<evidence type="ECO:0000313" key="5">
    <source>
        <dbReference type="Proteomes" id="UP000823883"/>
    </source>
</evidence>
<reference evidence="4" key="2">
    <citation type="submission" date="2021-04" db="EMBL/GenBank/DDBJ databases">
        <authorList>
            <person name="Gilroy R."/>
        </authorList>
    </citation>
    <scope>NUCLEOTIDE SEQUENCE</scope>
    <source>
        <strain evidence="4">CHK183-5548</strain>
    </source>
</reference>
<dbReference type="PANTHER" id="PTHR30404:SF0">
    <property type="entry name" value="N-ACETYLMURAMOYL-L-ALANINE AMIDASE AMIC"/>
    <property type="match status" value="1"/>
</dbReference>
<accession>A0A9D2PAE5</accession>
<name>A0A9D2PAE5_9FIRM</name>
<sequence>MNGQAGAAEDAGQAGETGEESALEVSEEEKTSGQGAEKETSTQAGEMEETTETPQGTEVSEGIFRSEAEYSETYPYGEFSAIHTGKAVLYENRRENARGITVCVNAGHGCAGGERQKTYCHPDKSPKVTSGTTAAGAVKSSAISGGMTFQDGTAEAEVTLAMALVFRDRLLSEGYSVLMIRETDDVQLDNVARTVLANELADCHIALHWDSTASDKGSFFMSVPAVDSYRAMEPVASHWEEHNRLGKALVGALKDGGNKIFSSGEMEMDLTQTSFSTIPSVDIELGDKASDHGEETLRRLADGLTDGVNRFFEDGKAES</sequence>
<dbReference type="Pfam" id="PF01520">
    <property type="entry name" value="Amidase_3"/>
    <property type="match status" value="1"/>
</dbReference>
<dbReference type="AlphaFoldDB" id="A0A9D2PAE5"/>
<dbReference type="Proteomes" id="UP000823883">
    <property type="component" value="Unassembled WGS sequence"/>
</dbReference>
<dbReference type="GO" id="GO:0008745">
    <property type="term" value="F:N-acetylmuramoyl-L-alanine amidase activity"/>
    <property type="evidence" value="ECO:0007669"/>
    <property type="project" value="UniProtKB-EC"/>
</dbReference>
<dbReference type="PANTHER" id="PTHR30404">
    <property type="entry name" value="N-ACETYLMURAMOYL-L-ALANINE AMIDASE"/>
    <property type="match status" value="1"/>
</dbReference>
<dbReference type="SUPFAM" id="SSF53187">
    <property type="entry name" value="Zn-dependent exopeptidases"/>
    <property type="match status" value="1"/>
</dbReference>
<reference evidence="4" key="1">
    <citation type="journal article" date="2021" name="PeerJ">
        <title>Extensive microbial diversity within the chicken gut microbiome revealed by metagenomics and culture.</title>
        <authorList>
            <person name="Gilroy R."/>
            <person name="Ravi A."/>
            <person name="Getino M."/>
            <person name="Pursley I."/>
            <person name="Horton D.L."/>
            <person name="Alikhan N.F."/>
            <person name="Baker D."/>
            <person name="Gharbi K."/>
            <person name="Hall N."/>
            <person name="Watson M."/>
            <person name="Adriaenssens E.M."/>
            <person name="Foster-Nyarko E."/>
            <person name="Jarju S."/>
            <person name="Secka A."/>
            <person name="Antonio M."/>
            <person name="Oren A."/>
            <person name="Chaudhuri R.R."/>
            <person name="La Ragione R."/>
            <person name="Hildebrand F."/>
            <person name="Pallen M.J."/>
        </authorList>
    </citation>
    <scope>NUCLEOTIDE SEQUENCE</scope>
    <source>
        <strain evidence="4">CHK183-5548</strain>
    </source>
</reference>
<evidence type="ECO:0000259" key="3">
    <source>
        <dbReference type="Pfam" id="PF01520"/>
    </source>
</evidence>
<dbReference type="CDD" id="cd02696">
    <property type="entry name" value="MurNAc-LAA"/>
    <property type="match status" value="1"/>
</dbReference>
<evidence type="ECO:0000313" key="4">
    <source>
        <dbReference type="EMBL" id="HJC47132.1"/>
    </source>
</evidence>
<feature type="region of interest" description="Disordered" evidence="2">
    <location>
        <begin position="1"/>
        <end position="62"/>
    </location>
</feature>
<dbReference type="GO" id="GO:0030288">
    <property type="term" value="C:outer membrane-bounded periplasmic space"/>
    <property type="evidence" value="ECO:0007669"/>
    <property type="project" value="TreeGrafter"/>
</dbReference>
<feature type="compositionally biased region" description="Acidic residues" evidence="2">
    <location>
        <begin position="17"/>
        <end position="27"/>
    </location>
</feature>
<dbReference type="GO" id="GO:0009253">
    <property type="term" value="P:peptidoglycan catabolic process"/>
    <property type="evidence" value="ECO:0007669"/>
    <property type="project" value="InterPro"/>
</dbReference>
<dbReference type="EC" id="3.5.1.28" evidence="4"/>
<organism evidence="4 5">
    <name type="scientific">Candidatus Lachnoclostridium pullistercoris</name>
    <dbReference type="NCBI Taxonomy" id="2838632"/>
    <lineage>
        <taxon>Bacteria</taxon>
        <taxon>Bacillati</taxon>
        <taxon>Bacillota</taxon>
        <taxon>Clostridia</taxon>
        <taxon>Lachnospirales</taxon>
        <taxon>Lachnospiraceae</taxon>
    </lineage>
</organism>
<dbReference type="EMBL" id="DWWL01000023">
    <property type="protein sequence ID" value="HJC47132.1"/>
    <property type="molecule type" value="Genomic_DNA"/>
</dbReference>
<evidence type="ECO:0000256" key="1">
    <source>
        <dbReference type="ARBA" id="ARBA00022801"/>
    </source>
</evidence>
<feature type="domain" description="MurNAc-LAA" evidence="3">
    <location>
        <begin position="102"/>
        <end position="286"/>
    </location>
</feature>
<dbReference type="InterPro" id="IPR002508">
    <property type="entry name" value="MurNAc-LAA_cat"/>
</dbReference>
<proteinExistence type="predicted"/>